<gene>
    <name evidence="3" type="ORF">DBRI00130_LOCUS12748</name>
</gene>
<dbReference type="InterPro" id="IPR019316">
    <property type="entry name" value="G8_domain"/>
</dbReference>
<evidence type="ECO:0000313" key="3">
    <source>
        <dbReference type="EMBL" id="CAE4603062.1"/>
    </source>
</evidence>
<evidence type="ECO:0000256" key="1">
    <source>
        <dbReference type="SAM" id="SignalP"/>
    </source>
</evidence>
<reference evidence="3" key="1">
    <citation type="submission" date="2021-01" db="EMBL/GenBank/DDBJ databases">
        <authorList>
            <person name="Corre E."/>
            <person name="Pelletier E."/>
            <person name="Niang G."/>
            <person name="Scheremetjew M."/>
            <person name="Finn R."/>
            <person name="Kale V."/>
            <person name="Holt S."/>
            <person name="Cochrane G."/>
            <person name="Meng A."/>
            <person name="Brown T."/>
            <person name="Cohen L."/>
        </authorList>
    </citation>
    <scope>NUCLEOTIDE SEQUENCE</scope>
    <source>
        <strain evidence="3">GSO104</strain>
    </source>
</reference>
<feature type="chain" id="PRO_5030515674" description="G8 domain-containing protein" evidence="1">
    <location>
        <begin position="21"/>
        <end position="842"/>
    </location>
</feature>
<evidence type="ECO:0000259" key="2">
    <source>
        <dbReference type="PROSITE" id="PS51484"/>
    </source>
</evidence>
<name>A0A7S4R4Y7_9STRA</name>
<dbReference type="GO" id="GO:0050793">
    <property type="term" value="P:regulation of developmental process"/>
    <property type="evidence" value="ECO:0007669"/>
    <property type="project" value="TreeGrafter"/>
</dbReference>
<protein>
    <recommendedName>
        <fullName evidence="2">G8 domain-containing protein</fullName>
    </recommendedName>
</protein>
<dbReference type="PANTHER" id="PTHR47774:SF1">
    <property type="entry name" value="GROWTH-DIFFERENTIATION TRANSITION PROTEIN 5-RELATED"/>
    <property type="match status" value="1"/>
</dbReference>
<feature type="signal peptide" evidence="1">
    <location>
        <begin position="1"/>
        <end position="20"/>
    </location>
</feature>
<dbReference type="Pfam" id="PF10162">
    <property type="entry name" value="G8"/>
    <property type="match status" value="1"/>
</dbReference>
<dbReference type="AlphaFoldDB" id="A0A7S4R4Y7"/>
<dbReference type="InterPro" id="IPR052015">
    <property type="entry name" value="GDT_regulator"/>
</dbReference>
<keyword evidence="1" id="KW-0732">Signal</keyword>
<dbReference type="EMBL" id="HBNS01015897">
    <property type="protein sequence ID" value="CAE4603062.1"/>
    <property type="molecule type" value="Transcribed_RNA"/>
</dbReference>
<feature type="domain" description="G8" evidence="2">
    <location>
        <begin position="498"/>
        <end position="622"/>
    </location>
</feature>
<accession>A0A7S4R4Y7</accession>
<dbReference type="PROSITE" id="PS51484">
    <property type="entry name" value="G8"/>
    <property type="match status" value="1"/>
</dbReference>
<dbReference type="SMART" id="SM01225">
    <property type="entry name" value="G8"/>
    <property type="match status" value="1"/>
</dbReference>
<sequence>MKLSAPIALVLLAKFQNCCAKTAPRDLQEDAIIFQNYDDGFAKGDQGDKVGTPCFTDGRWVSFVENSGSAEPDYMNIATTKWHSGGYRMACMDRGSHTNWQCWAACQPTPYPNFLEWGYLIFEAKVSGVFDSICQPSIGLTKKYPQYQSNVITLNGAYVDGGSLSDTEWKTVVIPTSDFTTEQWTDVKGVKDIHFRNCGTGYSVNPTYQVRSLKLTDIPPDIQVAPVTLSPTKFPTPAPTTPLPTRMPTSVPSFVPTDDYWPVWETSVDDHTRENPDKTCFVNQDRLNIVSASDADAEYFTIQTDKWAGGGILFGCQLKDSNYNCIESCFGWDGLKPDWSEKGYLTFLAKIEGDFTETCQPTISLTGGGWPRSSSNKIQLGDIYVDQGYLVSYEWRRVMIPVDDLKTSDWNLNSLYAMHFNSCGEEHDGGQPKYKISAVAVTNTAIDLISSPPSSSPSEYVSDNPLLATHRFYHTNWYPLVKADREPSGNMWYVAENNSWPANAFSHPLSRSATVHIPQGQTVVYSGADSIIYDKIVVEGSLTIQPISSDVSLTAGTILVEEGGELNILTDESSPFTVAVHIDGALDHSIDPEEQMIGIVSLGGNLNIVGNDVGNAMLRLAQTVTSGSQTVELHAESANLQIGNEIILPDTQTGLPVGHWDFPNNVNYVDQTESCVISNIDASLATSVITCESPLQYDHTAGSHAGHVTRSITVKTSPNSDDRGHILHTGVGKFHINNTRIEQFGRTTTDMIDSTVMSPNPDLKFGQDGLTQQMVVSHFGTNQIARYALHAHHSMVEGIFDGNAILYSPRDGCVAHDSRVHITKNVIVGADGTGIFLEDGTG</sequence>
<dbReference type="Gene3D" id="2.60.120.430">
    <property type="entry name" value="Galactose-binding lectin"/>
    <property type="match status" value="1"/>
</dbReference>
<dbReference type="PANTHER" id="PTHR47774">
    <property type="entry name" value="GROWTH-DIFFERENTIATION TRANSITION PROTEIN 5-RELATED"/>
    <property type="match status" value="1"/>
</dbReference>
<proteinExistence type="predicted"/>
<organism evidence="3">
    <name type="scientific">Ditylum brightwellii</name>
    <dbReference type="NCBI Taxonomy" id="49249"/>
    <lineage>
        <taxon>Eukaryota</taxon>
        <taxon>Sar</taxon>
        <taxon>Stramenopiles</taxon>
        <taxon>Ochrophyta</taxon>
        <taxon>Bacillariophyta</taxon>
        <taxon>Mediophyceae</taxon>
        <taxon>Lithodesmiophycidae</taxon>
        <taxon>Lithodesmiales</taxon>
        <taxon>Lithodesmiaceae</taxon>
        <taxon>Ditylum</taxon>
    </lineage>
</organism>